<dbReference type="EMBL" id="GGEC01068651">
    <property type="protein sequence ID" value="MBX49135.1"/>
    <property type="molecule type" value="Transcribed_RNA"/>
</dbReference>
<proteinExistence type="predicted"/>
<accession>A0A2P2P301</accession>
<protein>
    <submittedName>
        <fullName evidence="1">Uncharacterized protein</fullName>
    </submittedName>
</protein>
<sequence length="41" mass="4855">MKSKFQARTYEQPDTLQQEVHFPALFPTYITHRVHIGLLIV</sequence>
<organism evidence="1">
    <name type="scientific">Rhizophora mucronata</name>
    <name type="common">Asiatic mangrove</name>
    <dbReference type="NCBI Taxonomy" id="61149"/>
    <lineage>
        <taxon>Eukaryota</taxon>
        <taxon>Viridiplantae</taxon>
        <taxon>Streptophyta</taxon>
        <taxon>Embryophyta</taxon>
        <taxon>Tracheophyta</taxon>
        <taxon>Spermatophyta</taxon>
        <taxon>Magnoliopsida</taxon>
        <taxon>eudicotyledons</taxon>
        <taxon>Gunneridae</taxon>
        <taxon>Pentapetalae</taxon>
        <taxon>rosids</taxon>
        <taxon>fabids</taxon>
        <taxon>Malpighiales</taxon>
        <taxon>Rhizophoraceae</taxon>
        <taxon>Rhizophora</taxon>
    </lineage>
</organism>
<name>A0A2P2P301_RHIMU</name>
<evidence type="ECO:0000313" key="1">
    <source>
        <dbReference type="EMBL" id="MBX49135.1"/>
    </source>
</evidence>
<reference evidence="1" key="1">
    <citation type="submission" date="2018-02" db="EMBL/GenBank/DDBJ databases">
        <title>Rhizophora mucronata_Transcriptome.</title>
        <authorList>
            <person name="Meera S.P."/>
            <person name="Sreeshan A."/>
            <person name="Augustine A."/>
        </authorList>
    </citation>
    <scope>NUCLEOTIDE SEQUENCE</scope>
    <source>
        <tissue evidence="1">Leaf</tissue>
    </source>
</reference>
<dbReference type="AlphaFoldDB" id="A0A2P2P301"/>